<feature type="signal peptide" evidence="2">
    <location>
        <begin position="1"/>
        <end position="24"/>
    </location>
</feature>
<dbReference type="EMBL" id="CALTRL010006115">
    <property type="protein sequence ID" value="CAH7689716.1"/>
    <property type="molecule type" value="Genomic_DNA"/>
</dbReference>
<keyword evidence="4" id="KW-1185">Reference proteome</keyword>
<name>A0AAV0BTS0_PHAPC</name>
<feature type="region of interest" description="Disordered" evidence="1">
    <location>
        <begin position="275"/>
        <end position="301"/>
    </location>
</feature>
<dbReference type="Proteomes" id="UP001153365">
    <property type="component" value="Unassembled WGS sequence"/>
</dbReference>
<reference evidence="3" key="1">
    <citation type="submission" date="2022-06" db="EMBL/GenBank/DDBJ databases">
        <authorList>
            <consortium name="SYNGENTA / RWTH Aachen University"/>
        </authorList>
    </citation>
    <scope>NUCLEOTIDE SEQUENCE</scope>
</reference>
<feature type="compositionally biased region" description="Basic and acidic residues" evidence="1">
    <location>
        <begin position="82"/>
        <end position="96"/>
    </location>
</feature>
<comment type="caution">
    <text evidence="3">The sequence shown here is derived from an EMBL/GenBank/DDBJ whole genome shotgun (WGS) entry which is preliminary data.</text>
</comment>
<evidence type="ECO:0000313" key="4">
    <source>
        <dbReference type="Proteomes" id="UP001153365"/>
    </source>
</evidence>
<organism evidence="3 4">
    <name type="scientific">Phakopsora pachyrhizi</name>
    <name type="common">Asian soybean rust disease fungus</name>
    <dbReference type="NCBI Taxonomy" id="170000"/>
    <lineage>
        <taxon>Eukaryota</taxon>
        <taxon>Fungi</taxon>
        <taxon>Dikarya</taxon>
        <taxon>Basidiomycota</taxon>
        <taxon>Pucciniomycotina</taxon>
        <taxon>Pucciniomycetes</taxon>
        <taxon>Pucciniales</taxon>
        <taxon>Phakopsoraceae</taxon>
        <taxon>Phakopsora</taxon>
    </lineage>
</organism>
<feature type="compositionally biased region" description="Polar residues" evidence="1">
    <location>
        <begin position="275"/>
        <end position="295"/>
    </location>
</feature>
<accession>A0AAV0BTS0</accession>
<evidence type="ECO:0000313" key="3">
    <source>
        <dbReference type="EMBL" id="CAH7689716.1"/>
    </source>
</evidence>
<sequence>MNIHVAHVFLALFVLWEPFQSVSASVLPSIQSTEGSLAIFRRQSSGNLGGNQIKTKIAGGSNGVSDLSNNQVMVKTPISTINDKENSKKESEKSQEAAENIPNLKTIAHALKEVYYEDKYGTQNSDPVLLVRMVGKVISENSKSGNPEVVSRAILDVFDVYNETVTSGANSQTKKNSANLNASQRQSPNNSQQQSSGASNANGNPTEQSQPVGANDSLKTIAKALKEVHEKEEHSETKSDMTQLVKVLGQEIGTSSRSGDAKVVATAIETAYSNFAKQNSPTSSGQSGKPSNPKQQDILIQ</sequence>
<feature type="compositionally biased region" description="Low complexity" evidence="1">
    <location>
        <begin position="181"/>
        <end position="205"/>
    </location>
</feature>
<evidence type="ECO:0000256" key="2">
    <source>
        <dbReference type="SAM" id="SignalP"/>
    </source>
</evidence>
<keyword evidence="2" id="KW-0732">Signal</keyword>
<feature type="compositionally biased region" description="Polar residues" evidence="1">
    <location>
        <begin position="167"/>
        <end position="180"/>
    </location>
</feature>
<protein>
    <submittedName>
        <fullName evidence="3">Expressed protein</fullName>
    </submittedName>
</protein>
<gene>
    <name evidence="3" type="ORF">PPACK8108_LOCUS24836</name>
</gene>
<evidence type="ECO:0000256" key="1">
    <source>
        <dbReference type="SAM" id="MobiDB-lite"/>
    </source>
</evidence>
<proteinExistence type="predicted"/>
<feature type="region of interest" description="Disordered" evidence="1">
    <location>
        <begin position="79"/>
        <end position="100"/>
    </location>
</feature>
<dbReference type="AlphaFoldDB" id="A0AAV0BTS0"/>
<feature type="chain" id="PRO_5043494026" evidence="2">
    <location>
        <begin position="25"/>
        <end position="301"/>
    </location>
</feature>
<feature type="region of interest" description="Disordered" evidence="1">
    <location>
        <begin position="167"/>
        <end position="215"/>
    </location>
</feature>